<evidence type="ECO:0000259" key="9">
    <source>
        <dbReference type="PROSITE" id="PS51918"/>
    </source>
</evidence>
<keyword evidence="7 8" id="KW-0456">Lyase</keyword>
<comment type="caution">
    <text evidence="8">Lacks conserved residue(s) required for the propagation of feature annotation.</text>
</comment>
<comment type="caution">
    <text evidence="10">The sequence shown here is derived from an EMBL/GenBank/DDBJ whole genome shotgun (WGS) entry which is preliminary data.</text>
</comment>
<dbReference type="InterPro" id="IPR024924">
    <property type="entry name" value="7-CO-7-deazaguanine_synth-like"/>
</dbReference>
<feature type="binding site" evidence="8">
    <location>
        <position position="98"/>
    </location>
    <ligand>
        <name>S-adenosyl-L-methionine</name>
        <dbReference type="ChEBI" id="CHEBI:59789"/>
    </ligand>
</feature>
<feature type="domain" description="Radical SAM core" evidence="9">
    <location>
        <begin position="22"/>
        <end position="227"/>
    </location>
</feature>
<comment type="cofactor">
    <cofactor evidence="8">
        <name>S-adenosyl-L-methionine</name>
        <dbReference type="ChEBI" id="CHEBI:59789"/>
    </cofactor>
    <text evidence="8">Binds 1 S-adenosyl-L-methionine per subunit.</text>
</comment>
<sequence length="227" mass="25601">MVEQQVYKINEVFESLQGEGAHTGVPAIFVRLQGCPVGCSWCDTKHTWEVNPEKEQSSQKVLSKTKESDCWFSATSESLLSLFSQQEYTAKTVILTGGEPCMYDLNDVSRVLIDAGYAVNVETSGTFDVMVDSRAWVTVSPKVNMRGGYEVLDSALNRADEIKHPIAMEKHIEELDLLLARLNSDRNPLIYLQPISQQKRATELAVETCIKRNWRLSLQTHKYIGIE</sequence>
<keyword evidence="11" id="KW-1185">Reference proteome</keyword>
<feature type="binding site" evidence="8">
    <location>
        <begin position="41"/>
        <end position="43"/>
    </location>
    <ligand>
        <name>S-adenosyl-L-methionine</name>
        <dbReference type="ChEBI" id="CHEBI:59789"/>
    </ligand>
</feature>
<organism evidence="10 11">
    <name type="scientific">Fluctibacter corallii</name>
    <dbReference type="NCBI Taxonomy" id="2984329"/>
    <lineage>
        <taxon>Bacteria</taxon>
        <taxon>Pseudomonadati</taxon>
        <taxon>Pseudomonadota</taxon>
        <taxon>Gammaproteobacteria</taxon>
        <taxon>Alteromonadales</taxon>
        <taxon>Alteromonadaceae</taxon>
        <taxon>Fluctibacter</taxon>
    </lineage>
</organism>
<dbReference type="InterPro" id="IPR013785">
    <property type="entry name" value="Aldolase_TIM"/>
</dbReference>
<feature type="binding site" evidence="8">
    <location>
        <position position="96"/>
    </location>
    <ligand>
        <name>substrate</name>
    </ligand>
</feature>
<feature type="binding site" evidence="8">
    <location>
        <position position="39"/>
    </location>
    <ligand>
        <name>[4Fe-4S] cluster</name>
        <dbReference type="ChEBI" id="CHEBI:49883"/>
        <note>4Fe-4S-S-AdoMet</note>
    </ligand>
</feature>
<evidence type="ECO:0000256" key="3">
    <source>
        <dbReference type="ARBA" id="ARBA00022723"/>
    </source>
</evidence>
<evidence type="ECO:0000256" key="7">
    <source>
        <dbReference type="ARBA" id="ARBA00023239"/>
    </source>
</evidence>
<keyword evidence="1 8" id="KW-0004">4Fe-4S</keyword>
<dbReference type="Proteomes" id="UP001652504">
    <property type="component" value="Unassembled WGS sequence"/>
</dbReference>
<feature type="binding site" evidence="8">
    <location>
        <position position="31"/>
    </location>
    <ligand>
        <name>substrate</name>
    </ligand>
</feature>
<comment type="subunit">
    <text evidence="8">Homodimer.</text>
</comment>
<accession>A0ABT3AAA9</accession>
<dbReference type="SFLD" id="SFLDS00029">
    <property type="entry name" value="Radical_SAM"/>
    <property type="match status" value="1"/>
</dbReference>
<comment type="cofactor">
    <cofactor evidence="8">
        <name>[4Fe-4S] cluster</name>
        <dbReference type="ChEBI" id="CHEBI:49883"/>
    </cofactor>
    <text evidence="8">Binds 1 [4Fe-4S] cluster. The cluster is coordinated with 3 cysteines and an exchangeable S-adenosyl-L-methionine.</text>
</comment>
<dbReference type="EMBL" id="JAOWKX010000006">
    <property type="protein sequence ID" value="MCV2885615.1"/>
    <property type="molecule type" value="Genomic_DNA"/>
</dbReference>
<keyword evidence="2 8" id="KW-0949">S-adenosyl-L-methionine</keyword>
<comment type="pathway">
    <text evidence="8">Purine metabolism; 7-cyano-7-deazaguanine biosynthesis.</text>
</comment>
<gene>
    <name evidence="8 10" type="primary">queE</name>
    <name evidence="10" type="ORF">OE749_13020</name>
</gene>
<dbReference type="EC" id="4.3.99.3" evidence="8"/>
<dbReference type="InterPro" id="IPR027609">
    <property type="entry name" value="rSAM_QueE_proteobac"/>
</dbReference>
<protein>
    <recommendedName>
        <fullName evidence="8">7-carboxy-7-deazaguanine synthase</fullName>
        <shortName evidence="8">CDG synthase</shortName>
        <ecNumber evidence="8">4.3.99.3</ecNumber>
    </recommendedName>
    <alternativeName>
        <fullName evidence="8">Queuosine biosynthesis protein QueE</fullName>
    </alternativeName>
</protein>
<keyword evidence="6 8" id="KW-0411">Iron-sulfur</keyword>
<feature type="binding site" evidence="8">
    <location>
        <position position="44"/>
    </location>
    <ligand>
        <name>Mg(2+)</name>
        <dbReference type="ChEBI" id="CHEBI:18420"/>
    </ligand>
</feature>
<evidence type="ECO:0000313" key="10">
    <source>
        <dbReference type="EMBL" id="MCV2885615.1"/>
    </source>
</evidence>
<dbReference type="HAMAP" id="MF_00917">
    <property type="entry name" value="QueE"/>
    <property type="match status" value="1"/>
</dbReference>
<dbReference type="PROSITE" id="PS51918">
    <property type="entry name" value="RADICAL_SAM"/>
    <property type="match status" value="1"/>
</dbReference>
<feature type="binding site" evidence="8">
    <location>
        <position position="42"/>
    </location>
    <ligand>
        <name>[4Fe-4S] cluster</name>
        <dbReference type="ChEBI" id="CHEBI:49883"/>
        <note>4Fe-4S-S-AdoMet</note>
    </ligand>
</feature>
<dbReference type="PANTHER" id="PTHR42836">
    <property type="entry name" value="7-CARBOXY-7-DEAZAGUANINE SYNTHASE"/>
    <property type="match status" value="1"/>
</dbReference>
<keyword evidence="4 8" id="KW-0460">Magnesium</keyword>
<keyword evidence="3 8" id="KW-0479">Metal-binding</keyword>
<dbReference type="Gene3D" id="3.20.20.70">
    <property type="entry name" value="Aldolase class I"/>
    <property type="match status" value="1"/>
</dbReference>
<dbReference type="GO" id="GO:0016829">
    <property type="term" value="F:lyase activity"/>
    <property type="evidence" value="ECO:0007669"/>
    <property type="project" value="UniProtKB-KW"/>
</dbReference>
<evidence type="ECO:0000256" key="6">
    <source>
        <dbReference type="ARBA" id="ARBA00023014"/>
    </source>
</evidence>
<feature type="binding site" evidence="8">
    <location>
        <begin position="140"/>
        <end position="142"/>
    </location>
    <ligand>
        <name>S-adenosyl-L-methionine</name>
        <dbReference type="ChEBI" id="CHEBI:59789"/>
    </ligand>
</feature>
<evidence type="ECO:0000256" key="5">
    <source>
        <dbReference type="ARBA" id="ARBA00023004"/>
    </source>
</evidence>
<evidence type="ECO:0000256" key="8">
    <source>
        <dbReference type="HAMAP-Rule" id="MF_00917"/>
    </source>
</evidence>
<evidence type="ECO:0000256" key="1">
    <source>
        <dbReference type="ARBA" id="ARBA00022485"/>
    </source>
</evidence>
<comment type="function">
    <text evidence="8">Catalyzes the complex heterocyclic radical-mediated conversion of 6-carboxy-5,6,7,8-tetrahydropterin (CPH4) to 7-carboxy-7-deazaguanine (CDG), a step common to the biosynthetic pathways of all 7-deazapurine-containing compounds.</text>
</comment>
<feature type="binding site" evidence="8">
    <location>
        <begin position="16"/>
        <end position="18"/>
    </location>
    <ligand>
        <name>substrate</name>
    </ligand>
</feature>
<keyword evidence="8" id="KW-0671">Queuosine biosynthesis</keyword>
<feature type="binding site" evidence="8">
    <location>
        <position position="35"/>
    </location>
    <ligand>
        <name>[4Fe-4S] cluster</name>
        <dbReference type="ChEBI" id="CHEBI:49883"/>
        <note>4Fe-4S-S-AdoMet</note>
    </ligand>
</feature>
<proteinExistence type="inferred from homology"/>
<dbReference type="RefSeq" id="WP_263712898.1">
    <property type="nucleotide sequence ID" value="NZ_JAOWKX010000006.1"/>
</dbReference>
<evidence type="ECO:0000256" key="4">
    <source>
        <dbReference type="ARBA" id="ARBA00022842"/>
    </source>
</evidence>
<dbReference type="Pfam" id="PF13353">
    <property type="entry name" value="Fer4_12"/>
    <property type="match status" value="1"/>
</dbReference>
<dbReference type="PANTHER" id="PTHR42836:SF1">
    <property type="entry name" value="7-CARBOXY-7-DEAZAGUANINE SYNTHASE"/>
    <property type="match status" value="1"/>
</dbReference>
<reference evidence="10 11" key="1">
    <citation type="submission" date="2022-10" db="EMBL/GenBank/DDBJ databases">
        <title>Aestuariibacter sp. AA17 isolated from Montipora capitata coral fragment.</title>
        <authorList>
            <person name="Emsley S.A."/>
            <person name="Pfannmuller K.M."/>
            <person name="Loughran R.M."/>
            <person name="Shlafstein M."/>
            <person name="Papke E."/>
            <person name="Saw J.H."/>
            <person name="Ushijima B."/>
            <person name="Videau P."/>
        </authorList>
    </citation>
    <scope>NUCLEOTIDE SEQUENCE [LARGE SCALE GENOMIC DNA]</scope>
    <source>
        <strain evidence="10 11">AA17</strain>
    </source>
</reference>
<evidence type="ECO:0000313" key="11">
    <source>
        <dbReference type="Proteomes" id="UP001652504"/>
    </source>
</evidence>
<dbReference type="PIRSF" id="PIRSF000370">
    <property type="entry name" value="QueE"/>
    <property type="match status" value="1"/>
</dbReference>
<comment type="cofactor">
    <cofactor evidence="8">
        <name>Mg(2+)</name>
        <dbReference type="ChEBI" id="CHEBI:18420"/>
    </cofactor>
</comment>
<dbReference type="InterPro" id="IPR007197">
    <property type="entry name" value="rSAM"/>
</dbReference>
<dbReference type="NCBIfam" id="TIGR04322">
    <property type="entry name" value="rSAM_QueE_Ecoli"/>
    <property type="match status" value="1"/>
</dbReference>
<comment type="similarity">
    <text evidence="8">Belongs to the radical SAM superfamily. 7-carboxy-7-deazaguanine synthase family.</text>
</comment>
<keyword evidence="5 8" id="KW-0408">Iron</keyword>
<name>A0ABT3AAA9_9ALTE</name>
<evidence type="ECO:0000256" key="2">
    <source>
        <dbReference type="ARBA" id="ARBA00022691"/>
    </source>
</evidence>
<comment type="catalytic activity">
    <reaction evidence="8">
        <text>6-carboxy-5,6,7,8-tetrahydropterin + H(+) = 7-carboxy-7-carbaguanine + NH4(+)</text>
        <dbReference type="Rhea" id="RHEA:27974"/>
        <dbReference type="ChEBI" id="CHEBI:15378"/>
        <dbReference type="ChEBI" id="CHEBI:28938"/>
        <dbReference type="ChEBI" id="CHEBI:61032"/>
        <dbReference type="ChEBI" id="CHEBI:61036"/>
        <dbReference type="EC" id="4.3.99.3"/>
    </reaction>
</comment>